<name>A0A2P5SW74_9GAMM</name>
<dbReference type="PANTHER" id="PTHR11727">
    <property type="entry name" value="DIMETHYLADENOSINE TRANSFERASE"/>
    <property type="match status" value="1"/>
</dbReference>
<keyword evidence="1 7" id="KW-0963">Cytoplasm</keyword>
<dbReference type="SMART" id="SM00650">
    <property type="entry name" value="rADc"/>
    <property type="match status" value="1"/>
</dbReference>
<keyword evidence="4 7" id="KW-0808">Transferase</keyword>
<comment type="similarity">
    <text evidence="7">Belongs to the class I-like SAM-binding methyltransferase superfamily. rRNA adenine N(6)-methyltransferase family. RsmA subfamily.</text>
</comment>
<evidence type="ECO:0000256" key="5">
    <source>
        <dbReference type="ARBA" id="ARBA00022691"/>
    </source>
</evidence>
<evidence type="ECO:0000256" key="1">
    <source>
        <dbReference type="ARBA" id="ARBA00022490"/>
    </source>
</evidence>
<feature type="binding site" evidence="7 8">
    <location>
        <position position="18"/>
    </location>
    <ligand>
        <name>S-adenosyl-L-methionine</name>
        <dbReference type="ChEBI" id="CHEBI:59789"/>
    </ligand>
</feature>
<comment type="caution">
    <text evidence="7 8">Lacks conserved residue(s) required for the propagation of feature annotation.</text>
</comment>
<keyword evidence="5 7" id="KW-0949">S-adenosyl-L-methionine</keyword>
<feature type="binding site" evidence="7 8">
    <location>
        <position position="66"/>
    </location>
    <ligand>
        <name>S-adenosyl-L-methionine</name>
        <dbReference type="ChEBI" id="CHEBI:59789"/>
    </ligand>
</feature>
<evidence type="ECO:0000256" key="3">
    <source>
        <dbReference type="ARBA" id="ARBA00022603"/>
    </source>
</evidence>
<dbReference type="GO" id="GO:0052908">
    <property type="term" value="F:16S rRNA (adenine(1518)-N(6)/adenine(1519)-N(6))-dimethyltransferase activity"/>
    <property type="evidence" value="ECO:0007669"/>
    <property type="project" value="UniProtKB-EC"/>
</dbReference>
<dbReference type="RefSeq" id="WP_136130162.1">
    <property type="nucleotide sequence ID" value="NZ_PDKU01000002.1"/>
</dbReference>
<dbReference type="InterPro" id="IPR011530">
    <property type="entry name" value="rRNA_adenine_dimethylase"/>
</dbReference>
<dbReference type="AlphaFoldDB" id="A0A2P5SW74"/>
<keyword evidence="6 7" id="KW-0694">RNA-binding</keyword>
<gene>
    <name evidence="7 10" type="primary">ksgA</name>
    <name evidence="7" type="synonym">rsmA</name>
    <name evidence="10" type="ORF">CRV10_01955</name>
</gene>
<comment type="subcellular location">
    <subcellularLocation>
        <location evidence="7">Cytoplasm</location>
    </subcellularLocation>
</comment>
<dbReference type="Proteomes" id="UP000296144">
    <property type="component" value="Unassembled WGS sequence"/>
</dbReference>
<dbReference type="Gene3D" id="3.40.50.150">
    <property type="entry name" value="Vaccinia Virus protein VP39"/>
    <property type="match status" value="1"/>
</dbReference>
<keyword evidence="2 7" id="KW-0698">rRNA processing</keyword>
<proteinExistence type="inferred from homology"/>
<comment type="function">
    <text evidence="7">Specifically dimethylates two adjacent adenosines (A1518 and A1519) in the loop of a conserved hairpin near the 3'-end of 16S rRNA in the 30S particle. May play a critical role in biogenesis of 30S subunits.</text>
</comment>
<dbReference type="FunFam" id="1.10.8.100:FF:000001">
    <property type="entry name" value="Ribosomal RNA small subunit methyltransferase A"/>
    <property type="match status" value="1"/>
</dbReference>
<feature type="binding site" evidence="7 8">
    <location>
        <position position="113"/>
    </location>
    <ligand>
        <name>S-adenosyl-L-methionine</name>
        <dbReference type="ChEBI" id="CHEBI:59789"/>
    </ligand>
</feature>
<reference evidence="10 11" key="1">
    <citation type="journal article" date="2018" name="Genome Biol. Evol.">
        <title>Cladogenesis and Genomic Streamlining in Extracellular Endosymbionts of Tropical Stink Bugs.</title>
        <authorList>
            <person name="Otero-Bravo A."/>
            <person name="Goffredi S."/>
            <person name="Sabree Z.L."/>
        </authorList>
    </citation>
    <scope>NUCLEOTIDE SEQUENCE [LARGE SCALE GENOMIC DNA]</scope>
    <source>
        <strain evidence="10 11">SoEL</strain>
    </source>
</reference>
<dbReference type="SUPFAM" id="SSF53335">
    <property type="entry name" value="S-adenosyl-L-methionine-dependent methyltransferases"/>
    <property type="match status" value="1"/>
</dbReference>
<comment type="catalytic activity">
    <reaction evidence="7">
        <text>adenosine(1518)/adenosine(1519) in 16S rRNA + 4 S-adenosyl-L-methionine = N(6)-dimethyladenosine(1518)/N(6)-dimethyladenosine(1519) in 16S rRNA + 4 S-adenosyl-L-homocysteine + 4 H(+)</text>
        <dbReference type="Rhea" id="RHEA:19609"/>
        <dbReference type="Rhea" id="RHEA-COMP:10232"/>
        <dbReference type="Rhea" id="RHEA-COMP:10233"/>
        <dbReference type="ChEBI" id="CHEBI:15378"/>
        <dbReference type="ChEBI" id="CHEBI:57856"/>
        <dbReference type="ChEBI" id="CHEBI:59789"/>
        <dbReference type="ChEBI" id="CHEBI:74411"/>
        <dbReference type="ChEBI" id="CHEBI:74493"/>
        <dbReference type="EC" id="2.1.1.182"/>
    </reaction>
</comment>
<evidence type="ECO:0000256" key="2">
    <source>
        <dbReference type="ARBA" id="ARBA00022552"/>
    </source>
</evidence>
<dbReference type="GO" id="GO:0005829">
    <property type="term" value="C:cytosol"/>
    <property type="evidence" value="ECO:0007669"/>
    <property type="project" value="TreeGrafter"/>
</dbReference>
<dbReference type="Pfam" id="PF00398">
    <property type="entry name" value="RrnaAD"/>
    <property type="match status" value="1"/>
</dbReference>
<organism evidence="10 11">
    <name type="scientific">Candidatus Pantoea edessiphila</name>
    <dbReference type="NCBI Taxonomy" id="2044610"/>
    <lineage>
        <taxon>Bacteria</taxon>
        <taxon>Pseudomonadati</taxon>
        <taxon>Pseudomonadota</taxon>
        <taxon>Gammaproteobacteria</taxon>
        <taxon>Enterobacterales</taxon>
        <taxon>Erwiniaceae</taxon>
        <taxon>Pantoea</taxon>
    </lineage>
</organism>
<keyword evidence="11" id="KW-1185">Reference proteome</keyword>
<dbReference type="InterPro" id="IPR001737">
    <property type="entry name" value="KsgA/Erm"/>
</dbReference>
<feature type="binding site" evidence="7 8">
    <location>
        <position position="20"/>
    </location>
    <ligand>
        <name>S-adenosyl-L-methionine</name>
        <dbReference type="ChEBI" id="CHEBI:59789"/>
    </ligand>
</feature>
<evidence type="ECO:0000259" key="9">
    <source>
        <dbReference type="SMART" id="SM00650"/>
    </source>
</evidence>
<feature type="binding site" evidence="7 8">
    <location>
        <position position="45"/>
    </location>
    <ligand>
        <name>S-adenosyl-L-methionine</name>
        <dbReference type="ChEBI" id="CHEBI:59789"/>
    </ligand>
</feature>
<sequence>MNSVIYQGHYVRKNLGQNFLSDHNVIANIISAINPNNDQLLVEIGPGLGALTKQICENINKLIVIELDNNLIKKLKEDNELRYKLNIFRDNALKFDFKALSLERQKPIRIFGNLPYNISTTLIFYLFKYVKYIKDMHFMLQKEVADRMIVGPGNKKYGRLSVMTQYYCKIISLLEVNPISFIPAPKVYSTFIRLVPHKTLIHQVNNLNLLKYITTIAFSQRRKTLRNSLNKIIPISILKELYIDPSLRAENVSVSEYCSLANWLANDKNYNSST</sequence>
<protein>
    <recommendedName>
        <fullName evidence="7">Ribosomal RNA small subunit methyltransferase A</fullName>
        <ecNumber evidence="7">2.1.1.182</ecNumber>
    </recommendedName>
    <alternativeName>
        <fullName evidence="7">16S rRNA (adenine(1518)-N(6)/adenine(1519)-N(6))-dimethyltransferase</fullName>
    </alternativeName>
    <alternativeName>
        <fullName evidence="7">16S rRNA dimethyladenosine transferase</fullName>
    </alternativeName>
    <alternativeName>
        <fullName evidence="7">16S rRNA dimethylase</fullName>
    </alternativeName>
    <alternativeName>
        <fullName evidence="7">S-adenosylmethionine-6-N', N'-adenosyl(rRNA) dimethyltransferase</fullName>
    </alternativeName>
</protein>
<keyword evidence="3 7" id="KW-0489">Methyltransferase</keyword>
<evidence type="ECO:0000256" key="4">
    <source>
        <dbReference type="ARBA" id="ARBA00022679"/>
    </source>
</evidence>
<evidence type="ECO:0000256" key="6">
    <source>
        <dbReference type="ARBA" id="ARBA00022884"/>
    </source>
</evidence>
<dbReference type="HAMAP" id="MF_00607">
    <property type="entry name" value="16SrRNA_methyltr_A"/>
    <property type="match status" value="1"/>
</dbReference>
<dbReference type="PROSITE" id="PS51689">
    <property type="entry name" value="SAM_RNA_A_N6_MT"/>
    <property type="match status" value="1"/>
</dbReference>
<evidence type="ECO:0000256" key="8">
    <source>
        <dbReference type="PROSITE-ProRule" id="PRU01026"/>
    </source>
</evidence>
<dbReference type="InterPro" id="IPR020596">
    <property type="entry name" value="rRNA_Ade_Mease_Trfase_CS"/>
</dbReference>
<accession>A0A2P5SW74</accession>
<evidence type="ECO:0000313" key="10">
    <source>
        <dbReference type="EMBL" id="PPI86588.1"/>
    </source>
</evidence>
<evidence type="ECO:0000256" key="7">
    <source>
        <dbReference type="HAMAP-Rule" id="MF_00607"/>
    </source>
</evidence>
<evidence type="ECO:0000313" key="11">
    <source>
        <dbReference type="Proteomes" id="UP000296144"/>
    </source>
</evidence>
<dbReference type="OrthoDB" id="9814755at2"/>
<comment type="caution">
    <text evidence="10">The sequence shown here is derived from an EMBL/GenBank/DDBJ whole genome shotgun (WGS) entry which is preliminary data.</text>
</comment>
<dbReference type="PROSITE" id="PS01131">
    <property type="entry name" value="RRNA_A_DIMETH"/>
    <property type="match status" value="1"/>
</dbReference>
<dbReference type="PANTHER" id="PTHR11727:SF7">
    <property type="entry name" value="DIMETHYLADENOSINE TRANSFERASE-RELATED"/>
    <property type="match status" value="1"/>
</dbReference>
<dbReference type="InterPro" id="IPR023165">
    <property type="entry name" value="rRNA_Ade_diMease-like_C"/>
</dbReference>
<dbReference type="Gene3D" id="1.10.8.100">
    <property type="entry name" value="Ribosomal RNA adenine dimethylase-like, domain 2"/>
    <property type="match status" value="1"/>
</dbReference>
<dbReference type="EC" id="2.1.1.182" evidence="7"/>
<dbReference type="InterPro" id="IPR020598">
    <property type="entry name" value="rRNA_Ade_methylase_Trfase_N"/>
</dbReference>
<dbReference type="NCBIfam" id="TIGR00755">
    <property type="entry name" value="ksgA"/>
    <property type="match status" value="1"/>
</dbReference>
<dbReference type="EMBL" id="PDKU01000002">
    <property type="protein sequence ID" value="PPI86588.1"/>
    <property type="molecule type" value="Genomic_DNA"/>
</dbReference>
<feature type="domain" description="Ribosomal RNA adenine methylase transferase N-terminal" evidence="9">
    <location>
        <begin position="25"/>
        <end position="198"/>
    </location>
</feature>
<dbReference type="InterPro" id="IPR029063">
    <property type="entry name" value="SAM-dependent_MTases_sf"/>
</dbReference>
<dbReference type="GO" id="GO:0003723">
    <property type="term" value="F:RNA binding"/>
    <property type="evidence" value="ECO:0007669"/>
    <property type="project" value="UniProtKB-UniRule"/>
</dbReference>